<feature type="transmembrane region" description="Helical" evidence="9">
    <location>
        <begin position="264"/>
        <end position="285"/>
    </location>
</feature>
<feature type="transmembrane region" description="Helical" evidence="9">
    <location>
        <begin position="192"/>
        <end position="224"/>
    </location>
</feature>
<sequence>MRRGWALRLDLALYAVAAVAALVTAFASEFYGYRMWGNFAAPAYLAAFALTARISLTGRGSRWTPVWVAWAAGTVVPMLVLVFRRAPSFVWGPWPWSFPAQPEVWVIERSARALFADGTPYLDLDTLNRAPHADDYTPYGPSMTLFGFPRAWFGDHPLTDSRVMFLLVSVAAIGTAWHLLGRPAVPVRAAHLAVVSPLTALTLTVAGDDVAVIALIVLAGVLAYRTGPAWSGALCAVLVTMKLTALPAAAVLAVGVLATRGSRAFAAFACALGAVGVAIVLPVLAADPAAFVEHVVKFPVGLGRASSPASSPLPGHLVASIGPAGHTAALVLLGLAACAVAAWVTLRPPETPADAMLRVATGLGAAIALAPATRWGYLVYPVALLGAMIAFTPAAREQTGEPVSAFDSGVDSAAEASRPT</sequence>
<keyword evidence="4 9" id="KW-0812">Transmembrane</keyword>
<evidence type="ECO:0000256" key="3">
    <source>
        <dbReference type="ARBA" id="ARBA00022679"/>
    </source>
</evidence>
<dbReference type="RefSeq" id="WP_091447271.1">
    <property type="nucleotide sequence ID" value="NZ_FMZZ01000001.1"/>
</dbReference>
<evidence type="ECO:0008006" key="12">
    <source>
        <dbReference type="Google" id="ProtNLM"/>
    </source>
</evidence>
<comment type="subcellular location">
    <subcellularLocation>
        <location evidence="1">Cell membrane</location>
        <topology evidence="1">Multi-pass membrane protein</topology>
    </subcellularLocation>
</comment>
<keyword evidence="6 9" id="KW-0472">Membrane</keyword>
<keyword evidence="2" id="KW-1003">Cell membrane</keyword>
<evidence type="ECO:0000256" key="4">
    <source>
        <dbReference type="ARBA" id="ARBA00022692"/>
    </source>
</evidence>
<reference evidence="11" key="1">
    <citation type="submission" date="2016-10" db="EMBL/GenBank/DDBJ databases">
        <authorList>
            <person name="Varghese N."/>
            <person name="Submissions S."/>
        </authorList>
    </citation>
    <scope>NUCLEOTIDE SEQUENCE [LARGE SCALE GENOMIC DNA]</scope>
    <source>
        <strain evidence="11">IBRC-M 10403</strain>
    </source>
</reference>
<evidence type="ECO:0000256" key="2">
    <source>
        <dbReference type="ARBA" id="ARBA00022475"/>
    </source>
</evidence>
<protein>
    <recommendedName>
        <fullName evidence="12">DUF2029 domain-containing protein</fullName>
    </recommendedName>
</protein>
<evidence type="ECO:0000313" key="10">
    <source>
        <dbReference type="EMBL" id="SDC14423.1"/>
    </source>
</evidence>
<dbReference type="STRING" id="1271860.SAMN05216174_101264"/>
<evidence type="ECO:0000256" key="1">
    <source>
        <dbReference type="ARBA" id="ARBA00004651"/>
    </source>
</evidence>
<keyword evidence="11" id="KW-1185">Reference proteome</keyword>
<dbReference type="OrthoDB" id="3867445at2"/>
<keyword evidence="5 9" id="KW-1133">Transmembrane helix</keyword>
<evidence type="ECO:0000256" key="5">
    <source>
        <dbReference type="ARBA" id="ARBA00022989"/>
    </source>
</evidence>
<gene>
    <name evidence="10" type="ORF">SAMN05216174_101264</name>
</gene>
<feature type="transmembrane region" description="Helical" evidence="9">
    <location>
        <begin position="355"/>
        <end position="372"/>
    </location>
</feature>
<dbReference type="EMBL" id="FMZZ01000001">
    <property type="protein sequence ID" value="SDC14423.1"/>
    <property type="molecule type" value="Genomic_DNA"/>
</dbReference>
<evidence type="ECO:0000313" key="11">
    <source>
        <dbReference type="Proteomes" id="UP000199501"/>
    </source>
</evidence>
<accession>A0A1G6J781</accession>
<evidence type="ECO:0000256" key="9">
    <source>
        <dbReference type="SAM" id="Phobius"/>
    </source>
</evidence>
<dbReference type="InterPro" id="IPR018584">
    <property type="entry name" value="GT87"/>
</dbReference>
<feature type="transmembrane region" description="Helical" evidence="9">
    <location>
        <begin position="327"/>
        <end position="346"/>
    </location>
</feature>
<organism evidence="10 11">
    <name type="scientific">Actinokineospora iranica</name>
    <dbReference type="NCBI Taxonomy" id="1271860"/>
    <lineage>
        <taxon>Bacteria</taxon>
        <taxon>Bacillati</taxon>
        <taxon>Actinomycetota</taxon>
        <taxon>Actinomycetes</taxon>
        <taxon>Pseudonocardiales</taxon>
        <taxon>Pseudonocardiaceae</taxon>
        <taxon>Actinokineospora</taxon>
    </lineage>
</organism>
<dbReference type="GO" id="GO:0005886">
    <property type="term" value="C:plasma membrane"/>
    <property type="evidence" value="ECO:0007669"/>
    <property type="project" value="UniProtKB-SubCell"/>
</dbReference>
<feature type="transmembrane region" description="Helical" evidence="9">
    <location>
        <begin position="163"/>
        <end position="180"/>
    </location>
</feature>
<comment type="similarity">
    <text evidence="7">Belongs to the glycosyltransferase 87 family.</text>
</comment>
<dbReference type="Proteomes" id="UP000199501">
    <property type="component" value="Unassembled WGS sequence"/>
</dbReference>
<feature type="transmembrane region" description="Helical" evidence="9">
    <location>
        <begin position="230"/>
        <end position="257"/>
    </location>
</feature>
<dbReference type="Pfam" id="PF09594">
    <property type="entry name" value="GT87"/>
    <property type="match status" value="1"/>
</dbReference>
<evidence type="ECO:0000256" key="7">
    <source>
        <dbReference type="ARBA" id="ARBA00024033"/>
    </source>
</evidence>
<keyword evidence="3" id="KW-0808">Transferase</keyword>
<feature type="transmembrane region" description="Helical" evidence="9">
    <location>
        <begin position="63"/>
        <end position="83"/>
    </location>
</feature>
<evidence type="ECO:0000256" key="6">
    <source>
        <dbReference type="ARBA" id="ARBA00023136"/>
    </source>
</evidence>
<evidence type="ECO:0000256" key="8">
    <source>
        <dbReference type="SAM" id="MobiDB-lite"/>
    </source>
</evidence>
<feature type="transmembrane region" description="Helical" evidence="9">
    <location>
        <begin position="37"/>
        <end position="56"/>
    </location>
</feature>
<name>A0A1G6J781_9PSEU</name>
<feature type="region of interest" description="Disordered" evidence="8">
    <location>
        <begin position="401"/>
        <end position="420"/>
    </location>
</feature>
<dbReference type="AlphaFoldDB" id="A0A1G6J781"/>
<proteinExistence type="inferred from homology"/>
<dbReference type="GO" id="GO:0016758">
    <property type="term" value="F:hexosyltransferase activity"/>
    <property type="evidence" value="ECO:0007669"/>
    <property type="project" value="InterPro"/>
</dbReference>